<feature type="compositionally biased region" description="Acidic residues" evidence="1">
    <location>
        <begin position="49"/>
        <end position="62"/>
    </location>
</feature>
<reference evidence="3 4" key="2">
    <citation type="submission" date="2016-08" db="EMBL/GenBank/DDBJ databases">
        <title>Pervasive Adenine N6-methylation of Active Genes in Fungi.</title>
        <authorList>
            <consortium name="DOE Joint Genome Institute"/>
            <person name="Mondo S.J."/>
            <person name="Dannebaum R.O."/>
            <person name="Kuo R.C."/>
            <person name="Labutti K."/>
            <person name="Haridas S."/>
            <person name="Kuo A."/>
            <person name="Salamov A."/>
            <person name="Ahrendt S.R."/>
            <person name="Lipzen A."/>
            <person name="Sullivan W."/>
            <person name="Andreopoulos W.B."/>
            <person name="Clum A."/>
            <person name="Lindquist E."/>
            <person name="Daum C."/>
            <person name="Ramamoorthy G.K."/>
            <person name="Gryganskyi A."/>
            <person name="Culley D."/>
            <person name="Magnuson J.K."/>
            <person name="James T.Y."/>
            <person name="O'Malley M.A."/>
            <person name="Stajich J.E."/>
            <person name="Spatafora J.W."/>
            <person name="Visel A."/>
            <person name="Grigoriev I.V."/>
        </authorList>
    </citation>
    <scope>NUCLEOTIDE SEQUENCE [LARGE SCALE GENOMIC DNA]</scope>
    <source>
        <strain evidence="4">finn</strain>
    </source>
</reference>
<evidence type="ECO:0000256" key="2">
    <source>
        <dbReference type="SAM" id="SignalP"/>
    </source>
</evidence>
<dbReference type="AlphaFoldDB" id="A0A1Y1V2W8"/>
<comment type="caution">
    <text evidence="3">The sequence shown here is derived from an EMBL/GenBank/DDBJ whole genome shotgun (WGS) entry which is preliminary data.</text>
</comment>
<feature type="region of interest" description="Disordered" evidence="1">
    <location>
        <begin position="29"/>
        <end position="80"/>
    </location>
</feature>
<feature type="signal peptide" evidence="2">
    <location>
        <begin position="1"/>
        <end position="25"/>
    </location>
</feature>
<reference evidence="3 4" key="1">
    <citation type="submission" date="2016-08" db="EMBL/GenBank/DDBJ databases">
        <title>Genomes of anaerobic fungi encode conserved fungal cellulosomes for biomass hydrolysis.</title>
        <authorList>
            <consortium name="DOE Joint Genome Institute"/>
            <person name="Haitjema C.H."/>
            <person name="Gilmore S.P."/>
            <person name="Henske J.K."/>
            <person name="Solomon K.V."/>
            <person name="De Groot R."/>
            <person name="Kuo A."/>
            <person name="Mondo S.J."/>
            <person name="Salamov A.A."/>
            <person name="Labutti K."/>
            <person name="Zhao Z."/>
            <person name="Chiniquy J."/>
            <person name="Barry K."/>
            <person name="Brewer H.M."/>
            <person name="Purvine S.O."/>
            <person name="Wright A.T."/>
            <person name="Boxma B."/>
            <person name="Van Alen T."/>
            <person name="Hackstein J.H."/>
            <person name="Baker S.E."/>
            <person name="Grigoriev I.V."/>
            <person name="O'Malley M.A."/>
        </authorList>
    </citation>
    <scope>NUCLEOTIDE SEQUENCE [LARGE SCALE GENOMIC DNA]</scope>
    <source>
        <strain evidence="4">finn</strain>
    </source>
</reference>
<dbReference type="EMBL" id="MCFH01000041">
    <property type="protein sequence ID" value="ORX45158.1"/>
    <property type="molecule type" value="Genomic_DNA"/>
</dbReference>
<evidence type="ECO:0000313" key="4">
    <source>
        <dbReference type="Proteomes" id="UP000193719"/>
    </source>
</evidence>
<gene>
    <name evidence="3" type="ORF">BCR36DRAFT_118657</name>
</gene>
<keyword evidence="2" id="KW-0732">Signal</keyword>
<evidence type="ECO:0000313" key="3">
    <source>
        <dbReference type="EMBL" id="ORX45158.1"/>
    </source>
</evidence>
<evidence type="ECO:0000256" key="1">
    <source>
        <dbReference type="SAM" id="MobiDB-lite"/>
    </source>
</evidence>
<protein>
    <submittedName>
        <fullName evidence="3">Uncharacterized protein</fullName>
    </submittedName>
</protein>
<feature type="compositionally biased region" description="Low complexity" evidence="1">
    <location>
        <begin position="36"/>
        <end position="48"/>
    </location>
</feature>
<feature type="chain" id="PRO_5012960069" evidence="2">
    <location>
        <begin position="26"/>
        <end position="80"/>
    </location>
</feature>
<proteinExistence type="predicted"/>
<accession>A0A1Y1V2W8</accession>
<keyword evidence="4" id="KW-1185">Reference proteome</keyword>
<dbReference type="Proteomes" id="UP000193719">
    <property type="component" value="Unassembled WGS sequence"/>
</dbReference>
<name>A0A1Y1V2W8_9FUNG</name>
<sequence>MKYHKIWKFLAYVFFIYVIGSKVFAQDTNNKDENIDNNNTINNDNNSNNDEDNPNGDEEIDPECSSNIGNILFQKPDSKR</sequence>
<organism evidence="3 4">
    <name type="scientific">Piromyces finnis</name>
    <dbReference type="NCBI Taxonomy" id="1754191"/>
    <lineage>
        <taxon>Eukaryota</taxon>
        <taxon>Fungi</taxon>
        <taxon>Fungi incertae sedis</taxon>
        <taxon>Chytridiomycota</taxon>
        <taxon>Chytridiomycota incertae sedis</taxon>
        <taxon>Neocallimastigomycetes</taxon>
        <taxon>Neocallimastigales</taxon>
        <taxon>Neocallimastigaceae</taxon>
        <taxon>Piromyces</taxon>
    </lineage>
</organism>